<dbReference type="SMART" id="SM00342">
    <property type="entry name" value="HTH_ARAC"/>
    <property type="match status" value="1"/>
</dbReference>
<evidence type="ECO:0000256" key="3">
    <source>
        <dbReference type="ARBA" id="ARBA00023163"/>
    </source>
</evidence>
<keyword evidence="1" id="KW-0805">Transcription regulation</keyword>
<dbReference type="PANTHER" id="PTHR46796">
    <property type="entry name" value="HTH-TYPE TRANSCRIPTIONAL ACTIVATOR RHAS-RELATED"/>
    <property type="match status" value="1"/>
</dbReference>
<dbReference type="PROSITE" id="PS00041">
    <property type="entry name" value="HTH_ARAC_FAMILY_1"/>
    <property type="match status" value="2"/>
</dbReference>
<organism evidence="5 6">
    <name type="scientific">Streptomyces endophyticus</name>
    <dbReference type="NCBI Taxonomy" id="714166"/>
    <lineage>
        <taxon>Bacteria</taxon>
        <taxon>Bacillati</taxon>
        <taxon>Actinomycetota</taxon>
        <taxon>Actinomycetes</taxon>
        <taxon>Kitasatosporales</taxon>
        <taxon>Streptomycetaceae</taxon>
        <taxon>Streptomyces</taxon>
    </lineage>
</organism>
<evidence type="ECO:0000313" key="5">
    <source>
        <dbReference type="EMBL" id="MEB8343806.1"/>
    </source>
</evidence>
<dbReference type="RefSeq" id="WP_326023558.1">
    <property type="nucleotide sequence ID" value="NZ_JAOZYC010000199.1"/>
</dbReference>
<dbReference type="InterPro" id="IPR018062">
    <property type="entry name" value="HTH_AraC-typ_CS"/>
</dbReference>
<proteinExistence type="predicted"/>
<name>A0ABU6FIC2_9ACTN</name>
<keyword evidence="3" id="KW-0804">Transcription</keyword>
<evidence type="ECO:0000313" key="6">
    <source>
        <dbReference type="Proteomes" id="UP001354931"/>
    </source>
</evidence>
<evidence type="ECO:0000259" key="4">
    <source>
        <dbReference type="PROSITE" id="PS01124"/>
    </source>
</evidence>
<dbReference type="InterPro" id="IPR050204">
    <property type="entry name" value="AraC_XylS_family_regulators"/>
</dbReference>
<comment type="caution">
    <text evidence="5">The sequence shown here is derived from an EMBL/GenBank/DDBJ whole genome shotgun (WGS) entry which is preliminary data.</text>
</comment>
<dbReference type="PROSITE" id="PS01124">
    <property type="entry name" value="HTH_ARAC_FAMILY_2"/>
    <property type="match status" value="1"/>
</dbReference>
<gene>
    <name evidence="5" type="ORF">OKJ99_40625</name>
</gene>
<evidence type="ECO:0000256" key="2">
    <source>
        <dbReference type="ARBA" id="ARBA00023125"/>
    </source>
</evidence>
<dbReference type="Proteomes" id="UP001354931">
    <property type="component" value="Unassembled WGS sequence"/>
</dbReference>
<keyword evidence="2" id="KW-0238">DNA-binding</keyword>
<dbReference type="Pfam" id="PF12833">
    <property type="entry name" value="HTH_18"/>
    <property type="match status" value="1"/>
</dbReference>
<feature type="domain" description="HTH araC/xylS-type" evidence="4">
    <location>
        <begin position="159"/>
        <end position="257"/>
    </location>
</feature>
<evidence type="ECO:0000256" key="1">
    <source>
        <dbReference type="ARBA" id="ARBA00023015"/>
    </source>
</evidence>
<dbReference type="InterPro" id="IPR018060">
    <property type="entry name" value="HTH_AraC"/>
</dbReference>
<protein>
    <submittedName>
        <fullName evidence="5">Helix-turn-helix domain-containing protein</fullName>
    </submittedName>
</protein>
<sequence>MVASGRAWELEQNDRRIVFSTGPEATLFAETRAFGVTRHCHPAWKVVLPIGGHVEVGADGGRTAAAAGVIVPPQLAHTCATTSSYAALFIDPWVLRPELGLTLLDQATTRRILGALGALGVAGALTAGADLGAAKAELTKFTKFTKFTGLAGAGHPLDPRVAYALRESTRADPRADIGAIAADVGLSPPRLRTLVRASVGIPLVRLRQWARLREAIADLPGESVAAAAASAGFSDQAHLARTARRLIGRAPASISRYTP</sequence>
<reference evidence="5 6" key="1">
    <citation type="submission" date="2022-10" db="EMBL/GenBank/DDBJ databases">
        <authorList>
            <person name="Xie J."/>
            <person name="Shen N."/>
        </authorList>
    </citation>
    <scope>NUCLEOTIDE SEQUENCE [LARGE SCALE GENOMIC DNA]</scope>
    <source>
        <strain evidence="5 6">YIM65594</strain>
    </source>
</reference>
<dbReference type="EMBL" id="JAOZYC010000199">
    <property type="protein sequence ID" value="MEB8343806.1"/>
    <property type="molecule type" value="Genomic_DNA"/>
</dbReference>
<dbReference type="Gene3D" id="1.10.10.60">
    <property type="entry name" value="Homeodomain-like"/>
    <property type="match status" value="1"/>
</dbReference>
<keyword evidence="6" id="KW-1185">Reference proteome</keyword>
<accession>A0ABU6FIC2</accession>